<name>A0A7X6JA18_9HYPH</name>
<evidence type="ECO:0000313" key="1">
    <source>
        <dbReference type="EMBL" id="NKW09497.1"/>
    </source>
</evidence>
<accession>A0A7X6JA18</accession>
<dbReference type="Proteomes" id="UP000558475">
    <property type="component" value="Unassembled WGS sequence"/>
</dbReference>
<proteinExistence type="predicted"/>
<protein>
    <submittedName>
        <fullName evidence="1">Uncharacterized protein</fullName>
    </submittedName>
</protein>
<evidence type="ECO:0000313" key="2">
    <source>
        <dbReference type="Proteomes" id="UP000558475"/>
    </source>
</evidence>
<gene>
    <name evidence="1" type="ORF">HGG76_06475</name>
</gene>
<dbReference type="EMBL" id="JAAXZB010000001">
    <property type="protein sequence ID" value="NKW09497.1"/>
    <property type="molecule type" value="Genomic_DNA"/>
</dbReference>
<reference evidence="1 2" key="1">
    <citation type="submission" date="2020-04" db="EMBL/GenBank/DDBJ databases">
        <title>Whole genome sequencing of clinical and environmental type strains of Ochrobactrum.</title>
        <authorList>
            <person name="Dharne M."/>
        </authorList>
    </citation>
    <scope>NUCLEOTIDE SEQUENCE [LARGE SCALE GENOMIC DNA]</scope>
    <source>
        <strain evidence="1 2">DSM 13340</strain>
    </source>
</reference>
<comment type="caution">
    <text evidence="1">The sequence shown here is derived from an EMBL/GenBank/DDBJ whole genome shotgun (WGS) entry which is preliminary data.</text>
</comment>
<sequence>MSLMTGFAQGDVALAPGAVSVGSPRQINSEAAAITFLRNNGVLAAGNSSSATSGIYASDTGEIRLDIAAKQMRVVTPHTEAVAFASVNQPISLGQMTVWSASGASLFAVSSLDGQAVAQSSKLLIVMATNARNTGMTFSDAEQKIVSNYGALPVEIKVEWVQFSIPTDRPWRISLSISTGWYSHKSCPETDFSNRCTALEQCFLPVCITRADDIFPA</sequence>
<organism evidence="1 2">
    <name type="scientific">Brucella tritici</name>
    <dbReference type="NCBI Taxonomy" id="94626"/>
    <lineage>
        <taxon>Bacteria</taxon>
        <taxon>Pseudomonadati</taxon>
        <taxon>Pseudomonadota</taxon>
        <taxon>Alphaproteobacteria</taxon>
        <taxon>Hyphomicrobiales</taxon>
        <taxon>Brucellaceae</taxon>
        <taxon>Brucella/Ochrobactrum group</taxon>
        <taxon>Brucella</taxon>
    </lineage>
</organism>
<dbReference type="AlphaFoldDB" id="A0A7X6JA18"/>